<sequence length="235" mass="26748">MTTLELSTAPSFSPALFLPGEDELPADDNQTMETQRHKMQMDLLIEGLDTWLEPRADGYVGGNMFIYFSQAQIKSQDFKGPDFFAVTDVPKRERKSWVIWEEEKAPDVVIELLSPSTADEDKTTKKAVYQTKLRVPEFYWYDPFNPDDFAGFSLISGHYQPMELSPQGWLSSESLGLVLRPWPGIYRGVEAVWLRWATLEGEILPTGWERAAQESQRAELLAAKLKELGVDPDLI</sequence>
<dbReference type="GO" id="GO:0004519">
    <property type="term" value="F:endonuclease activity"/>
    <property type="evidence" value="ECO:0007669"/>
    <property type="project" value="UniProtKB-KW"/>
</dbReference>
<comment type="caution">
    <text evidence="3">The sequence shown here is derived from an EMBL/GenBank/DDBJ whole genome shotgun (WGS) entry which is preliminary data.</text>
</comment>
<dbReference type="CDD" id="cd06260">
    <property type="entry name" value="DUF820-like"/>
    <property type="match status" value="1"/>
</dbReference>
<feature type="compositionally biased region" description="Polar residues" evidence="1">
    <location>
        <begin position="1"/>
        <end position="11"/>
    </location>
</feature>
<dbReference type="EMBL" id="JAVMIP010000009">
    <property type="protein sequence ID" value="MDS3861197.1"/>
    <property type="molecule type" value="Genomic_DNA"/>
</dbReference>
<protein>
    <submittedName>
        <fullName evidence="3">Uma2 family endonuclease</fullName>
    </submittedName>
</protein>
<gene>
    <name evidence="3" type="ORF">RIF25_10305</name>
</gene>
<evidence type="ECO:0000256" key="1">
    <source>
        <dbReference type="SAM" id="MobiDB-lite"/>
    </source>
</evidence>
<dbReference type="PANTHER" id="PTHR33352:SF3">
    <property type="entry name" value="SLR1612 PROTEIN"/>
    <property type="match status" value="1"/>
</dbReference>
<keyword evidence="4" id="KW-1185">Reference proteome</keyword>
<keyword evidence="3" id="KW-0540">Nuclease</keyword>
<dbReference type="Gene3D" id="3.90.1570.10">
    <property type="entry name" value="tt1808, chain A"/>
    <property type="match status" value="1"/>
</dbReference>
<dbReference type="SUPFAM" id="SSF52980">
    <property type="entry name" value="Restriction endonuclease-like"/>
    <property type="match status" value="1"/>
</dbReference>
<evidence type="ECO:0000259" key="2">
    <source>
        <dbReference type="Pfam" id="PF05685"/>
    </source>
</evidence>
<dbReference type="RefSeq" id="WP_322878445.1">
    <property type="nucleotide sequence ID" value="NZ_JAVMIP010000009.1"/>
</dbReference>
<dbReference type="InterPro" id="IPR012296">
    <property type="entry name" value="Nuclease_put_TT1808"/>
</dbReference>
<name>A0AAE4FTY8_9CYAN</name>
<feature type="domain" description="Putative restriction endonuclease" evidence="2">
    <location>
        <begin position="34"/>
        <end position="177"/>
    </location>
</feature>
<reference evidence="4" key="1">
    <citation type="submission" date="2023-07" db="EMBL/GenBank/DDBJ databases">
        <authorList>
            <person name="Luz R."/>
            <person name="Cordeiro R."/>
            <person name="Fonseca A."/>
            <person name="Goncalves V."/>
        </authorList>
    </citation>
    <scope>NUCLEOTIDE SEQUENCE [LARGE SCALE GENOMIC DNA]</scope>
    <source>
        <strain evidence="4">BACA0444</strain>
    </source>
</reference>
<dbReference type="Proteomes" id="UP001268256">
    <property type="component" value="Unassembled WGS sequence"/>
</dbReference>
<keyword evidence="3" id="KW-0255">Endonuclease</keyword>
<accession>A0AAE4FTY8</accession>
<proteinExistence type="predicted"/>
<dbReference type="PANTHER" id="PTHR33352">
    <property type="entry name" value="SLR1095 PROTEIN"/>
    <property type="match status" value="1"/>
</dbReference>
<dbReference type="InterPro" id="IPR011335">
    <property type="entry name" value="Restrct_endonuc-II-like"/>
</dbReference>
<evidence type="ECO:0000313" key="4">
    <source>
        <dbReference type="Proteomes" id="UP001268256"/>
    </source>
</evidence>
<feature type="region of interest" description="Disordered" evidence="1">
    <location>
        <begin position="1"/>
        <end position="28"/>
    </location>
</feature>
<dbReference type="InterPro" id="IPR008538">
    <property type="entry name" value="Uma2"/>
</dbReference>
<keyword evidence="3" id="KW-0378">Hydrolase</keyword>
<evidence type="ECO:0000313" key="3">
    <source>
        <dbReference type="EMBL" id="MDS3861197.1"/>
    </source>
</evidence>
<dbReference type="Pfam" id="PF05685">
    <property type="entry name" value="Uma2"/>
    <property type="match status" value="1"/>
</dbReference>
<dbReference type="AlphaFoldDB" id="A0AAE4FTY8"/>
<organism evidence="3 4">
    <name type="scientific">Pseudocalidococcus azoricus BACA0444</name>
    <dbReference type="NCBI Taxonomy" id="2918990"/>
    <lineage>
        <taxon>Bacteria</taxon>
        <taxon>Bacillati</taxon>
        <taxon>Cyanobacteriota</taxon>
        <taxon>Cyanophyceae</taxon>
        <taxon>Acaryochloridales</taxon>
        <taxon>Thermosynechococcaceae</taxon>
        <taxon>Pseudocalidococcus</taxon>
        <taxon>Pseudocalidococcus azoricus</taxon>
    </lineage>
</organism>